<reference evidence="4 5" key="1">
    <citation type="submission" date="2024-09" db="EMBL/GenBank/DDBJ databases">
        <title>The Natural Products Discovery Center: Release of the First 8490 Sequenced Strains for Exploring Actinobacteria Biosynthetic Diversity.</title>
        <authorList>
            <person name="Kalkreuter E."/>
            <person name="Kautsar S.A."/>
            <person name="Yang D."/>
            <person name="Bader C.D."/>
            <person name="Teijaro C.N."/>
            <person name="Fluegel L."/>
            <person name="Davis C.M."/>
            <person name="Simpson J.R."/>
            <person name="Lauterbach L."/>
            <person name="Steele A.D."/>
            <person name="Gui C."/>
            <person name="Meng S."/>
            <person name="Li G."/>
            <person name="Viehrig K."/>
            <person name="Ye F."/>
            <person name="Su P."/>
            <person name="Kiefer A.F."/>
            <person name="Nichols A."/>
            <person name="Cepeda A.J."/>
            <person name="Yan W."/>
            <person name="Fan B."/>
            <person name="Jiang Y."/>
            <person name="Adhikari A."/>
            <person name="Zheng C.-J."/>
            <person name="Schuster L."/>
            <person name="Cowan T.M."/>
            <person name="Smanski M.J."/>
            <person name="Chevrette M.G."/>
            <person name="De Carvalho L.P.S."/>
            <person name="Shen B."/>
        </authorList>
    </citation>
    <scope>NUCLEOTIDE SEQUENCE [LARGE SCALE GENOMIC DNA]</scope>
    <source>
        <strain evidence="4 5">NPDC058753</strain>
    </source>
</reference>
<proteinExistence type="predicted"/>
<protein>
    <submittedName>
        <fullName evidence="4">CBS domain-containing protein</fullName>
    </submittedName>
</protein>
<dbReference type="SMART" id="SM00116">
    <property type="entry name" value="CBS"/>
    <property type="match status" value="1"/>
</dbReference>
<evidence type="ECO:0000259" key="3">
    <source>
        <dbReference type="PROSITE" id="PS51371"/>
    </source>
</evidence>
<comment type="caution">
    <text evidence="4">The sequence shown here is derived from an EMBL/GenBank/DDBJ whole genome shotgun (WGS) entry which is preliminary data.</text>
</comment>
<evidence type="ECO:0000256" key="1">
    <source>
        <dbReference type="PROSITE-ProRule" id="PRU00703"/>
    </source>
</evidence>
<dbReference type="Proteomes" id="UP001599542">
    <property type="component" value="Unassembled WGS sequence"/>
</dbReference>
<dbReference type="SUPFAM" id="SSF54631">
    <property type="entry name" value="CBS-domain pair"/>
    <property type="match status" value="1"/>
</dbReference>
<keyword evidence="1" id="KW-0129">CBS domain</keyword>
<dbReference type="InterPro" id="IPR046342">
    <property type="entry name" value="CBS_dom_sf"/>
</dbReference>
<dbReference type="PROSITE" id="PS51371">
    <property type="entry name" value="CBS"/>
    <property type="match status" value="1"/>
</dbReference>
<dbReference type="Pfam" id="PF00571">
    <property type="entry name" value="CBS"/>
    <property type="match status" value="1"/>
</dbReference>
<evidence type="ECO:0000313" key="4">
    <source>
        <dbReference type="EMBL" id="MFE1356906.1"/>
    </source>
</evidence>
<gene>
    <name evidence="4" type="ORF">ACFW6T_33580</name>
</gene>
<dbReference type="Gene3D" id="3.10.580.10">
    <property type="entry name" value="CBS-domain"/>
    <property type="match status" value="1"/>
</dbReference>
<dbReference type="RefSeq" id="WP_380328002.1">
    <property type="nucleotide sequence ID" value="NZ_JBHYPW010000044.1"/>
</dbReference>
<dbReference type="EMBL" id="JBHYPX010000111">
    <property type="protein sequence ID" value="MFE1356906.1"/>
    <property type="molecule type" value="Genomic_DNA"/>
</dbReference>
<feature type="domain" description="CBS" evidence="3">
    <location>
        <begin position="228"/>
        <end position="285"/>
    </location>
</feature>
<sequence>MTVGDLVDAGCLDVGSDLTFERPQCGETHRATVAADGKVKLADGQLFGSPSRAAIAAVGSGSFDGWRAWTLGDGRTLDQIRQVFLNEAALAASAALGTSAAPAGEAPETDGLSPAKRHGLLKQARERADSKSPMQLTVRQLLGWWGARRRGYLIVKQIDAELANHGLTTLPQFDKVNSDSIVQLVATQQPEEDTAPARGDGPGTAEPEASAVEEETEAGLTVGNLPSALSEVVSIPPDATYEDAITLMLIHDFSQLPVISGRSLRGAVTWKSIARTRHANPDAPLSEAIAPAYDVAYDRYLIDILPALAEHDFVVVRDQTRRIAGIVTASDVAAAYGAMAGPFFLIGELDQRLRSVITRNFDLDDIRHHCDPDGRRGIRSFDDLSIGDYQRLLQSNELWDRLGWPLNRKTFCGRLDTIRRIRNDLMHFNPDPLPDDTVEMVRNMISLLCEYGG</sequence>
<feature type="region of interest" description="Disordered" evidence="2">
    <location>
        <begin position="188"/>
        <end position="216"/>
    </location>
</feature>
<dbReference type="InterPro" id="IPR000644">
    <property type="entry name" value="CBS_dom"/>
</dbReference>
<evidence type="ECO:0000256" key="2">
    <source>
        <dbReference type="SAM" id="MobiDB-lite"/>
    </source>
</evidence>
<evidence type="ECO:0000313" key="5">
    <source>
        <dbReference type="Proteomes" id="UP001599542"/>
    </source>
</evidence>
<name>A0ABW6GVV1_9ACTN</name>
<accession>A0ABW6GVV1</accession>
<keyword evidence="5" id="KW-1185">Reference proteome</keyword>
<dbReference type="InterPro" id="IPR040843">
    <property type="entry name" value="RAMA"/>
</dbReference>
<organism evidence="4 5">
    <name type="scientific">Kitasatospora phosalacinea</name>
    <dbReference type="NCBI Taxonomy" id="2065"/>
    <lineage>
        <taxon>Bacteria</taxon>
        <taxon>Bacillati</taxon>
        <taxon>Actinomycetota</taxon>
        <taxon>Actinomycetes</taxon>
        <taxon>Kitasatosporales</taxon>
        <taxon>Streptomycetaceae</taxon>
        <taxon>Kitasatospora</taxon>
    </lineage>
</organism>
<dbReference type="Pfam" id="PF18755">
    <property type="entry name" value="RAMA"/>
    <property type="match status" value="1"/>
</dbReference>